<proteinExistence type="predicted"/>
<dbReference type="SUPFAM" id="SSF47226">
    <property type="entry name" value="Histidine-containing phosphotransfer domain, HPT domain"/>
    <property type="match status" value="1"/>
</dbReference>
<feature type="domain" description="HPt" evidence="3">
    <location>
        <begin position="106"/>
        <end position="199"/>
    </location>
</feature>
<name>A0A4S2F1C2_9ACTN</name>
<dbReference type="EMBL" id="SRYE01000002">
    <property type="protein sequence ID" value="TGY62535.1"/>
    <property type="molecule type" value="Genomic_DNA"/>
</dbReference>
<evidence type="ECO:0000313" key="5">
    <source>
        <dbReference type="Proteomes" id="UP000310263"/>
    </source>
</evidence>
<feature type="compositionally biased region" description="Basic and acidic residues" evidence="2">
    <location>
        <begin position="1"/>
        <end position="11"/>
    </location>
</feature>
<evidence type="ECO:0000256" key="2">
    <source>
        <dbReference type="SAM" id="MobiDB-lite"/>
    </source>
</evidence>
<dbReference type="InterPro" id="IPR008207">
    <property type="entry name" value="Sig_transdc_His_kin_Hpt_dom"/>
</dbReference>
<dbReference type="AlphaFoldDB" id="A0A4S2F1C2"/>
<protein>
    <submittedName>
        <fullName evidence="4">Hpt domain-containing protein</fullName>
    </submittedName>
</protein>
<keyword evidence="1" id="KW-0597">Phosphoprotein</keyword>
<sequence>MFGRCGRRDPARPWLQQPGDRKPCGRRGGYLADRGDRRALRGRQRVHALRCGLVGGVGTIRGPSLKGDPMSQQQSGASSCREAPQPSLEEFYQAAGGSYEEVLGRLRSPDRILRFLQLFAKDPSFAALEESMAAQDEEAAFRASHTLKGSAGNMGLTQLAQSASDLCEALRAHQWDEACALLPDTQEAYRRFGDAFRQSIGEF</sequence>
<dbReference type="Proteomes" id="UP000310263">
    <property type="component" value="Unassembled WGS sequence"/>
</dbReference>
<dbReference type="PROSITE" id="PS50894">
    <property type="entry name" value="HPT"/>
    <property type="match status" value="1"/>
</dbReference>
<dbReference type="Gene3D" id="1.20.120.160">
    <property type="entry name" value="HPT domain"/>
    <property type="match status" value="1"/>
</dbReference>
<dbReference type="OrthoDB" id="1669200at2"/>
<organism evidence="4 5">
    <name type="scientific">Muricaecibacterium torontonense</name>
    <dbReference type="NCBI Taxonomy" id="3032871"/>
    <lineage>
        <taxon>Bacteria</taxon>
        <taxon>Bacillati</taxon>
        <taxon>Actinomycetota</taxon>
        <taxon>Coriobacteriia</taxon>
        <taxon>Coriobacteriales</taxon>
        <taxon>Atopobiaceae</taxon>
        <taxon>Muricaecibacterium</taxon>
    </lineage>
</organism>
<accession>A0A4S2F1C2</accession>
<feature type="region of interest" description="Disordered" evidence="2">
    <location>
        <begin position="62"/>
        <end position="84"/>
    </location>
</feature>
<comment type="caution">
    <text evidence="4">The sequence shown here is derived from an EMBL/GenBank/DDBJ whole genome shotgun (WGS) entry which is preliminary data.</text>
</comment>
<evidence type="ECO:0000259" key="3">
    <source>
        <dbReference type="PROSITE" id="PS50894"/>
    </source>
</evidence>
<dbReference type="Pfam" id="PF01627">
    <property type="entry name" value="Hpt"/>
    <property type="match status" value="1"/>
</dbReference>
<gene>
    <name evidence="4" type="ORF">E5334_03720</name>
</gene>
<evidence type="ECO:0000256" key="1">
    <source>
        <dbReference type="PROSITE-ProRule" id="PRU00110"/>
    </source>
</evidence>
<feature type="region of interest" description="Disordered" evidence="2">
    <location>
        <begin position="1"/>
        <end position="30"/>
    </location>
</feature>
<dbReference type="GO" id="GO:0000160">
    <property type="term" value="P:phosphorelay signal transduction system"/>
    <property type="evidence" value="ECO:0007669"/>
    <property type="project" value="InterPro"/>
</dbReference>
<dbReference type="InterPro" id="IPR036641">
    <property type="entry name" value="HPT_dom_sf"/>
</dbReference>
<reference evidence="4 5" key="1">
    <citation type="submission" date="2019-04" db="EMBL/GenBank/DDBJ databases">
        <title>Microbes associate with the intestines of laboratory mice.</title>
        <authorList>
            <person name="Navarre W."/>
            <person name="Wong E."/>
            <person name="Huang K."/>
            <person name="Tropini C."/>
            <person name="Ng K."/>
            <person name="Yu B."/>
        </authorList>
    </citation>
    <scope>NUCLEOTIDE SEQUENCE [LARGE SCALE GENOMIC DNA]</scope>
    <source>
        <strain evidence="4 5">NM07_P-09</strain>
    </source>
</reference>
<evidence type="ECO:0000313" key="4">
    <source>
        <dbReference type="EMBL" id="TGY62535.1"/>
    </source>
</evidence>
<feature type="modified residue" description="Phosphohistidine" evidence="1">
    <location>
        <position position="145"/>
    </location>
</feature>
<keyword evidence="5" id="KW-1185">Reference proteome</keyword>
<dbReference type="CDD" id="cd00088">
    <property type="entry name" value="HPT"/>
    <property type="match status" value="1"/>
</dbReference>